<feature type="compositionally biased region" description="Polar residues" evidence="1">
    <location>
        <begin position="25"/>
        <end position="58"/>
    </location>
</feature>
<organism evidence="2 3">
    <name type="scientific">Sorghum bicolor</name>
    <name type="common">Sorghum</name>
    <name type="synonym">Sorghum vulgare</name>
    <dbReference type="NCBI Taxonomy" id="4558"/>
    <lineage>
        <taxon>Eukaryota</taxon>
        <taxon>Viridiplantae</taxon>
        <taxon>Streptophyta</taxon>
        <taxon>Embryophyta</taxon>
        <taxon>Tracheophyta</taxon>
        <taxon>Spermatophyta</taxon>
        <taxon>Magnoliopsida</taxon>
        <taxon>Liliopsida</taxon>
        <taxon>Poales</taxon>
        <taxon>Poaceae</taxon>
        <taxon>PACMAD clade</taxon>
        <taxon>Panicoideae</taxon>
        <taxon>Andropogonodae</taxon>
        <taxon>Andropogoneae</taxon>
        <taxon>Sorghinae</taxon>
        <taxon>Sorghum</taxon>
    </lineage>
</organism>
<dbReference type="Gramene" id="KXG21515">
    <property type="protein sequence ID" value="KXG21515"/>
    <property type="gene ID" value="SORBI_3009G074200"/>
</dbReference>
<keyword evidence="3" id="KW-1185">Reference proteome</keyword>
<reference evidence="2 3" key="1">
    <citation type="journal article" date="2009" name="Nature">
        <title>The Sorghum bicolor genome and the diversification of grasses.</title>
        <authorList>
            <person name="Paterson A.H."/>
            <person name="Bowers J.E."/>
            <person name="Bruggmann R."/>
            <person name="Dubchak I."/>
            <person name="Grimwood J."/>
            <person name="Gundlach H."/>
            <person name="Haberer G."/>
            <person name="Hellsten U."/>
            <person name="Mitros T."/>
            <person name="Poliakov A."/>
            <person name="Schmutz J."/>
            <person name="Spannagl M."/>
            <person name="Tang H."/>
            <person name="Wang X."/>
            <person name="Wicker T."/>
            <person name="Bharti A.K."/>
            <person name="Chapman J."/>
            <person name="Feltus F.A."/>
            <person name="Gowik U."/>
            <person name="Grigoriev I.V."/>
            <person name="Lyons E."/>
            <person name="Maher C.A."/>
            <person name="Martis M."/>
            <person name="Narechania A."/>
            <person name="Otillar R.P."/>
            <person name="Penning B.W."/>
            <person name="Salamov A.A."/>
            <person name="Wang Y."/>
            <person name="Zhang L."/>
            <person name="Carpita N.C."/>
            <person name="Freeling M."/>
            <person name="Gingle A.R."/>
            <person name="Hash C.T."/>
            <person name="Keller B."/>
            <person name="Klein P."/>
            <person name="Kresovich S."/>
            <person name="McCann M.C."/>
            <person name="Ming R."/>
            <person name="Peterson D.G."/>
            <person name="Mehboob-ur-Rahman"/>
            <person name="Ware D."/>
            <person name="Westhoff P."/>
            <person name="Mayer K.F."/>
            <person name="Messing J."/>
            <person name="Rokhsar D.S."/>
        </authorList>
    </citation>
    <scope>NUCLEOTIDE SEQUENCE [LARGE SCALE GENOMIC DNA]</scope>
    <source>
        <strain evidence="3">cv. BTx623</strain>
    </source>
</reference>
<gene>
    <name evidence="2" type="ORF">SORBI_3009G074200</name>
</gene>
<name>A0A1B6P7E8_SORBI</name>
<dbReference type="Proteomes" id="UP000000768">
    <property type="component" value="Chromosome 9"/>
</dbReference>
<proteinExistence type="predicted"/>
<dbReference type="InParanoid" id="A0A1B6P7E8"/>
<reference evidence="3" key="2">
    <citation type="journal article" date="2018" name="Plant J.">
        <title>The Sorghum bicolor reference genome: improved assembly, gene annotations, a transcriptome atlas, and signatures of genome organization.</title>
        <authorList>
            <person name="McCormick R.F."/>
            <person name="Truong S.K."/>
            <person name="Sreedasyam A."/>
            <person name="Jenkins J."/>
            <person name="Shu S."/>
            <person name="Sims D."/>
            <person name="Kennedy M."/>
            <person name="Amirebrahimi M."/>
            <person name="Weers B.D."/>
            <person name="McKinley B."/>
            <person name="Mattison A."/>
            <person name="Morishige D.T."/>
            <person name="Grimwood J."/>
            <person name="Schmutz J."/>
            <person name="Mullet J.E."/>
        </authorList>
    </citation>
    <scope>NUCLEOTIDE SEQUENCE [LARGE SCALE GENOMIC DNA]</scope>
    <source>
        <strain evidence="3">cv. BTx623</strain>
    </source>
</reference>
<feature type="region of interest" description="Disordered" evidence="1">
    <location>
        <begin position="1"/>
        <end position="117"/>
    </location>
</feature>
<sequence>MEGGSSAAEHRPTSSSMLSMGRRSTAWTKTSRSPTGSETRTLAVAPTSTSNKSVSASCTRKALALARTVKKQGRTMDRRNRGRAAITEATPRGRRGRRACSCRRSARGWPARGGRHR</sequence>
<feature type="compositionally biased region" description="Basic residues" evidence="1">
    <location>
        <begin position="92"/>
        <end position="106"/>
    </location>
</feature>
<evidence type="ECO:0000256" key="1">
    <source>
        <dbReference type="SAM" id="MobiDB-lite"/>
    </source>
</evidence>
<accession>A0A1B6P7E8</accession>
<dbReference type="AlphaFoldDB" id="A0A1B6P7E8"/>
<protein>
    <submittedName>
        <fullName evidence="2">Uncharacterized protein</fullName>
    </submittedName>
</protein>
<evidence type="ECO:0000313" key="3">
    <source>
        <dbReference type="Proteomes" id="UP000000768"/>
    </source>
</evidence>
<evidence type="ECO:0000313" key="2">
    <source>
        <dbReference type="EMBL" id="KXG21515.1"/>
    </source>
</evidence>
<dbReference type="EMBL" id="CM000768">
    <property type="protein sequence ID" value="KXG21515.1"/>
    <property type="molecule type" value="Genomic_DNA"/>
</dbReference>